<evidence type="ECO:0000313" key="1">
    <source>
        <dbReference type="EMBL" id="ABG11457.1"/>
    </source>
</evidence>
<name>A0A5Q5BSN4_MYCSS</name>
<organism evidence="1">
    <name type="scientific">Mycobacterium sp. (strain MCS)</name>
    <dbReference type="NCBI Taxonomy" id="164756"/>
    <lineage>
        <taxon>Bacteria</taxon>
        <taxon>Bacillati</taxon>
        <taxon>Actinomycetota</taxon>
        <taxon>Actinomycetes</taxon>
        <taxon>Mycobacteriales</taxon>
        <taxon>Mycobacteriaceae</taxon>
        <taxon>Mycobacterium</taxon>
    </lineage>
</organism>
<protein>
    <submittedName>
        <fullName evidence="1">Uncharacterized protein</fullName>
    </submittedName>
</protein>
<accession>A0A5Q5BSN4</accession>
<reference evidence="1" key="1">
    <citation type="submission" date="2006-06" db="EMBL/GenBank/DDBJ databases">
        <title>Complete sequence of chromosome of Mycobacterium sp. MCS.</title>
        <authorList>
            <consortium name="US DOE Joint Genome Institute"/>
            <person name="Copeland A."/>
            <person name="Lucas S."/>
            <person name="Lapidus A."/>
            <person name="Barry K."/>
            <person name="Detter J.C."/>
            <person name="Glavina del Rio T."/>
            <person name="Hammon N."/>
            <person name="Israni S."/>
            <person name="Dalin E."/>
            <person name="Tice H."/>
            <person name="Pitluck S."/>
            <person name="Martinez M."/>
            <person name="Schmutz J."/>
            <person name="Larimer F."/>
            <person name="Land M."/>
            <person name="Hauser L."/>
            <person name="Kyrpides N."/>
            <person name="Kim E."/>
            <person name="Miller C.D."/>
            <person name="Hughes J.E."/>
            <person name="Anderson A.J."/>
            <person name="Sims R.C."/>
            <person name="Richardson P."/>
        </authorList>
    </citation>
    <scope>NUCLEOTIDE SEQUENCE [LARGE SCALE GENOMIC DNA]</scope>
    <source>
        <strain evidence="1">MCS</strain>
    </source>
</reference>
<proteinExistence type="predicted"/>
<dbReference type="EMBL" id="CP000384">
    <property type="protein sequence ID" value="ABG11457.1"/>
    <property type="molecule type" value="Genomic_DNA"/>
</dbReference>
<sequence>MTVTGERPEILVGDVDFNRRDHPDRPLRPIPPGRDHFADQWRHMREYMFGEWIDVDKEVEPNTITRLRDDYFWQADEHMIGVVDAFERLGFEQGRALFEQALTQGIDTLDDPPQEFVELFEHLDTLGDRFDLVAAERGRMLAMASTKAATTIIQGWAFYETAMTGDISAATGATGRFADGAGAVDARDRQPGVTTQVG</sequence>
<gene>
    <name evidence="1" type="ordered locus">Mmcs_5357</name>
</gene>
<dbReference type="KEGG" id="mmc:Mmcs_5357"/>
<dbReference type="AlphaFoldDB" id="A0A5Q5BSN4"/>